<accession>A0A9E8ZDN4</accession>
<dbReference type="EMBL" id="CP113797">
    <property type="protein sequence ID" value="WAL59922.1"/>
    <property type="molecule type" value="Genomic_DNA"/>
</dbReference>
<dbReference type="AlphaFoldDB" id="A0A9E8ZDN4"/>
<organism evidence="1 2">
    <name type="scientific">Thermocoleostomius sinensis A174</name>
    <dbReference type="NCBI Taxonomy" id="2016057"/>
    <lineage>
        <taxon>Bacteria</taxon>
        <taxon>Bacillati</taxon>
        <taxon>Cyanobacteriota</taxon>
        <taxon>Cyanophyceae</taxon>
        <taxon>Oculatellales</taxon>
        <taxon>Oculatellaceae</taxon>
        <taxon>Thermocoleostomius</taxon>
    </lineage>
</organism>
<dbReference type="Proteomes" id="UP001163152">
    <property type="component" value="Chromosome"/>
</dbReference>
<reference evidence="1" key="1">
    <citation type="submission" date="2022-12" db="EMBL/GenBank/DDBJ databases">
        <title>Polyphasic identification of a Novel Hot-Spring Cyanobacterium Ocullathermofonsia sinensis gen nov. sp. nov. and Genomic Insights on its Adaptations to the Thermal Habitat.</title>
        <authorList>
            <person name="Daroch M."/>
            <person name="Tang J."/>
            <person name="Jiang Y."/>
        </authorList>
    </citation>
    <scope>NUCLEOTIDE SEQUENCE</scope>
    <source>
        <strain evidence="1">PKUAC-SCTA174</strain>
    </source>
</reference>
<dbReference type="RefSeq" id="WP_268609735.1">
    <property type="nucleotide sequence ID" value="NZ_CP113797.1"/>
</dbReference>
<protein>
    <submittedName>
        <fullName evidence="1">Uncharacterized protein</fullName>
    </submittedName>
</protein>
<name>A0A9E8ZDN4_9CYAN</name>
<dbReference type="KEGG" id="tsin:OXH18_22560"/>
<proteinExistence type="predicted"/>
<evidence type="ECO:0000313" key="1">
    <source>
        <dbReference type="EMBL" id="WAL59922.1"/>
    </source>
</evidence>
<evidence type="ECO:0000313" key="2">
    <source>
        <dbReference type="Proteomes" id="UP001163152"/>
    </source>
</evidence>
<gene>
    <name evidence="1" type="ORF">OXH18_22560</name>
</gene>
<sequence length="90" mass="10609">MAFNLSDFGSLSASLQEFADQDGWIPSVTVSWQEFRWSHQLQRSFANKADGERNWNDFLKRANIAIEDSQRRLEDLENSDEWYMGKPHRV</sequence>
<keyword evidence="2" id="KW-1185">Reference proteome</keyword>